<gene>
    <name evidence="4" type="ORF">IAD20_06400</name>
</gene>
<dbReference type="Pfam" id="PF13505">
    <property type="entry name" value="OMP_b-brl"/>
    <property type="match status" value="1"/>
</dbReference>
<accession>A0A9D1SBP0</accession>
<feature type="chain" id="PRO_5038461696" evidence="2">
    <location>
        <begin position="21"/>
        <end position="196"/>
    </location>
</feature>
<dbReference type="EMBL" id="DVNC01000041">
    <property type="protein sequence ID" value="HIU53693.1"/>
    <property type="molecule type" value="Genomic_DNA"/>
</dbReference>
<dbReference type="SUPFAM" id="SSF56925">
    <property type="entry name" value="OMPA-like"/>
    <property type="match status" value="1"/>
</dbReference>
<reference evidence="4" key="1">
    <citation type="submission" date="2020-10" db="EMBL/GenBank/DDBJ databases">
        <authorList>
            <person name="Gilroy R."/>
        </authorList>
    </citation>
    <scope>NUCLEOTIDE SEQUENCE</scope>
    <source>
        <strain evidence="4">ChiW3-316</strain>
    </source>
</reference>
<feature type="signal peptide" evidence="2">
    <location>
        <begin position="1"/>
        <end position="20"/>
    </location>
</feature>
<evidence type="ECO:0000256" key="2">
    <source>
        <dbReference type="SAM" id="SignalP"/>
    </source>
</evidence>
<reference evidence="4" key="2">
    <citation type="journal article" date="2021" name="PeerJ">
        <title>Extensive microbial diversity within the chicken gut microbiome revealed by metagenomics and culture.</title>
        <authorList>
            <person name="Gilroy R."/>
            <person name="Ravi A."/>
            <person name="Getino M."/>
            <person name="Pursley I."/>
            <person name="Horton D.L."/>
            <person name="Alikhan N.F."/>
            <person name="Baker D."/>
            <person name="Gharbi K."/>
            <person name="Hall N."/>
            <person name="Watson M."/>
            <person name="Adriaenssens E.M."/>
            <person name="Foster-Nyarko E."/>
            <person name="Jarju S."/>
            <person name="Secka A."/>
            <person name="Antonio M."/>
            <person name="Oren A."/>
            <person name="Chaudhuri R.R."/>
            <person name="La Ragione R."/>
            <person name="Hildebrand F."/>
            <person name="Pallen M.J."/>
        </authorList>
    </citation>
    <scope>NUCLEOTIDE SEQUENCE</scope>
    <source>
        <strain evidence="4">ChiW3-316</strain>
    </source>
</reference>
<keyword evidence="1 2" id="KW-0732">Signal</keyword>
<dbReference type="InterPro" id="IPR027385">
    <property type="entry name" value="Beta-barrel_OMP"/>
</dbReference>
<evidence type="ECO:0000259" key="3">
    <source>
        <dbReference type="Pfam" id="PF13505"/>
    </source>
</evidence>
<proteinExistence type="predicted"/>
<dbReference type="Gene3D" id="2.40.160.20">
    <property type="match status" value="1"/>
</dbReference>
<evidence type="ECO:0000313" key="5">
    <source>
        <dbReference type="Proteomes" id="UP000824107"/>
    </source>
</evidence>
<organism evidence="4 5">
    <name type="scientific">Candidatus Scatocola faecipullorum</name>
    <dbReference type="NCBI Taxonomy" id="2840917"/>
    <lineage>
        <taxon>Bacteria</taxon>
        <taxon>Pseudomonadati</taxon>
        <taxon>Pseudomonadota</taxon>
        <taxon>Alphaproteobacteria</taxon>
        <taxon>Rhodospirillales</taxon>
        <taxon>Rhodospirillaceae</taxon>
        <taxon>Rhodospirillaceae incertae sedis</taxon>
        <taxon>Candidatus Scatocola</taxon>
    </lineage>
</organism>
<evidence type="ECO:0000313" key="4">
    <source>
        <dbReference type="EMBL" id="HIU53693.1"/>
    </source>
</evidence>
<dbReference type="AlphaFoldDB" id="A0A9D1SBP0"/>
<name>A0A9D1SBP0_9PROT</name>
<dbReference type="InterPro" id="IPR011250">
    <property type="entry name" value="OMP/PagP_B-barrel"/>
</dbReference>
<evidence type="ECO:0000256" key="1">
    <source>
        <dbReference type="ARBA" id="ARBA00022729"/>
    </source>
</evidence>
<comment type="caution">
    <text evidence="4">The sequence shown here is derived from an EMBL/GenBank/DDBJ whole genome shotgun (WGS) entry which is preliminary data.</text>
</comment>
<feature type="domain" description="Outer membrane protein beta-barrel" evidence="3">
    <location>
        <begin position="6"/>
        <end position="196"/>
    </location>
</feature>
<dbReference type="Proteomes" id="UP000824107">
    <property type="component" value="Unassembled WGS sequence"/>
</dbReference>
<protein>
    <submittedName>
        <fullName evidence="4">Porin family protein</fullName>
    </submittedName>
</protein>
<sequence>MKKLLAFSLLFALSAANAQAAGWLNPYVGIDYAYTNAGYGNYTDKALKDQTDSYVLSAGIKILPGLAVEGFYQQSAHEKNTSANVILPGDSLKTDMSLRAYGVDVVNDFLNLGLVEILGSVGIARYDVKVSQDYFVNGTGGHTNKTYSGEGLRFGIGAQINLTDSWSLRGMGRYSVTNIEKIDDFKEITLGLRYSF</sequence>